<evidence type="ECO:0000256" key="5">
    <source>
        <dbReference type="ARBA" id="ARBA00022824"/>
    </source>
</evidence>
<dbReference type="PANTHER" id="PTHR13460">
    <property type="match status" value="1"/>
</dbReference>
<dbReference type="PANTHER" id="PTHR13460:SF0">
    <property type="entry name" value="MALECTIN"/>
    <property type="match status" value="1"/>
</dbReference>
<evidence type="ECO:0000259" key="12">
    <source>
        <dbReference type="Pfam" id="PF11721"/>
    </source>
</evidence>
<name>A0A1L8DJS8_9DIPT</name>
<evidence type="ECO:0000256" key="7">
    <source>
        <dbReference type="ARBA" id="ARBA00023136"/>
    </source>
</evidence>
<evidence type="ECO:0000313" key="13">
    <source>
        <dbReference type="EMBL" id="JAV06718.1"/>
    </source>
</evidence>
<proteinExistence type="inferred from homology"/>
<keyword evidence="13" id="KW-0808">Transferase</keyword>
<dbReference type="InterPro" id="IPR039155">
    <property type="entry name" value="MLEC"/>
</dbReference>
<keyword evidence="3 11" id="KW-0812">Transmembrane</keyword>
<protein>
    <submittedName>
        <fullName evidence="13">Putative receptor-like serine/threonine kinase</fullName>
    </submittedName>
</protein>
<dbReference type="InterPro" id="IPR021720">
    <property type="entry name" value="Malectin_dom"/>
</dbReference>
<comment type="similarity">
    <text evidence="2">Belongs to the malectin family.</text>
</comment>
<dbReference type="AlphaFoldDB" id="A0A1L8DJS8"/>
<evidence type="ECO:0000256" key="6">
    <source>
        <dbReference type="ARBA" id="ARBA00022989"/>
    </source>
</evidence>
<dbReference type="EMBL" id="GFDF01007366">
    <property type="protein sequence ID" value="JAV06718.1"/>
    <property type="molecule type" value="Transcribed_RNA"/>
</dbReference>
<keyword evidence="13" id="KW-0418">Kinase</keyword>
<organism evidence="13">
    <name type="scientific">Nyssomyia neivai</name>
    <dbReference type="NCBI Taxonomy" id="330878"/>
    <lineage>
        <taxon>Eukaryota</taxon>
        <taxon>Metazoa</taxon>
        <taxon>Ecdysozoa</taxon>
        <taxon>Arthropoda</taxon>
        <taxon>Hexapoda</taxon>
        <taxon>Insecta</taxon>
        <taxon>Pterygota</taxon>
        <taxon>Neoptera</taxon>
        <taxon>Endopterygota</taxon>
        <taxon>Diptera</taxon>
        <taxon>Nematocera</taxon>
        <taxon>Psychodoidea</taxon>
        <taxon>Psychodidae</taxon>
        <taxon>Nyssomyia</taxon>
    </lineage>
</organism>
<keyword evidence="7 11" id="KW-0472">Membrane</keyword>
<evidence type="ECO:0000256" key="9">
    <source>
        <dbReference type="ARBA" id="ARBA00023277"/>
    </source>
</evidence>
<comment type="subcellular location">
    <subcellularLocation>
        <location evidence="1">Endoplasmic reticulum membrane</location>
        <topology evidence="1">Single-pass type I membrane protein</topology>
    </subcellularLocation>
</comment>
<evidence type="ECO:0000256" key="1">
    <source>
        <dbReference type="ARBA" id="ARBA00004115"/>
    </source>
</evidence>
<dbReference type="Gene3D" id="2.60.120.430">
    <property type="entry name" value="Galactose-binding lectin"/>
    <property type="match status" value="1"/>
</dbReference>
<evidence type="ECO:0000256" key="4">
    <source>
        <dbReference type="ARBA" id="ARBA00022729"/>
    </source>
</evidence>
<evidence type="ECO:0000256" key="2">
    <source>
        <dbReference type="ARBA" id="ARBA00009141"/>
    </source>
</evidence>
<dbReference type="GO" id="GO:0005789">
    <property type="term" value="C:endoplasmic reticulum membrane"/>
    <property type="evidence" value="ECO:0007669"/>
    <property type="project" value="UniProtKB-SubCell"/>
</dbReference>
<keyword evidence="6 11" id="KW-1133">Transmembrane helix</keyword>
<accession>A0A1L8DJS8</accession>
<feature type="compositionally biased region" description="Low complexity" evidence="10">
    <location>
        <begin position="227"/>
        <end position="239"/>
    </location>
</feature>
<feature type="domain" description="Malectin" evidence="12">
    <location>
        <begin position="32"/>
        <end position="195"/>
    </location>
</feature>
<feature type="region of interest" description="Disordered" evidence="10">
    <location>
        <begin position="221"/>
        <end position="244"/>
    </location>
</feature>
<evidence type="ECO:0000256" key="11">
    <source>
        <dbReference type="SAM" id="Phobius"/>
    </source>
</evidence>
<keyword evidence="8" id="KW-0325">Glycoprotein</keyword>
<reference evidence="13" key="1">
    <citation type="submission" date="2016-12" db="EMBL/GenBank/DDBJ databases">
        <title>An insight into the sialome and mialome of the sand fly, Nyssomyia neivai.</title>
        <authorList>
            <person name="Sebastian V."/>
            <person name="Goulart T.M."/>
            <person name="Oliveira W."/>
            <person name="Calvo E."/>
            <person name="Oliveira L.F."/>
            <person name="Pinto M.C."/>
            <person name="Rosselino A.M."/>
            <person name="Ribeiro J.M."/>
        </authorList>
    </citation>
    <scope>NUCLEOTIDE SEQUENCE</scope>
</reference>
<evidence type="ECO:0000256" key="8">
    <source>
        <dbReference type="ARBA" id="ARBA00023180"/>
    </source>
</evidence>
<keyword evidence="9" id="KW-0119">Carbohydrate metabolism</keyword>
<dbReference type="GO" id="GO:0016301">
    <property type="term" value="F:kinase activity"/>
    <property type="evidence" value="ECO:0007669"/>
    <property type="project" value="UniProtKB-KW"/>
</dbReference>
<feature type="transmembrane region" description="Helical" evidence="11">
    <location>
        <begin position="254"/>
        <end position="274"/>
    </location>
</feature>
<evidence type="ECO:0000256" key="10">
    <source>
        <dbReference type="SAM" id="MobiDB-lite"/>
    </source>
</evidence>
<keyword evidence="5" id="KW-0256">Endoplasmic reticulum</keyword>
<dbReference type="Pfam" id="PF11721">
    <property type="entry name" value="Malectin"/>
    <property type="match status" value="1"/>
</dbReference>
<evidence type="ECO:0000256" key="3">
    <source>
        <dbReference type="ARBA" id="ARBA00022692"/>
    </source>
</evidence>
<sequence length="276" mass="31306">MVLGNWPRVEMQVFFGVAGILLSLTCTRAYDVIYALNAGGESHVDRHGITYERDPLMGKVGTASDYGKNIQLIARVADADKILYQTERYHTANFGYDIPLAGDGDYVLILKFSEVYFNAPNMKVFDVTLNGEHGVVGDLDIFQQVGRGTAHDEYVYFSVSRDRLYYKEDESEIRDNRIRVEFIKGYRDNPKVNALVLLKGDLENIPQLPRQMVDREMEFNFEPDPVKPSSLDSSSRVRSGPPQPNPYFMDDSSMMLLPIFIAIGAFFPLLFCLCKL</sequence>
<keyword evidence="4" id="KW-0732">Signal</keyword>
<keyword evidence="13" id="KW-0675">Receptor</keyword>
<dbReference type="GO" id="GO:0030246">
    <property type="term" value="F:carbohydrate binding"/>
    <property type="evidence" value="ECO:0007669"/>
    <property type="project" value="InterPro"/>
</dbReference>